<evidence type="ECO:0000313" key="3">
    <source>
        <dbReference type="Proteomes" id="UP000678895"/>
    </source>
</evidence>
<keyword evidence="1" id="KW-1133">Transmembrane helix</keyword>
<evidence type="ECO:0000256" key="1">
    <source>
        <dbReference type="SAM" id="Phobius"/>
    </source>
</evidence>
<protein>
    <recommendedName>
        <fullName evidence="4">Zinc ribbon domain-containing protein</fullName>
    </recommendedName>
</protein>
<dbReference type="AlphaFoldDB" id="A0A919Y0X1"/>
<sequence>MSWMSYDQIWIGLGAALLLVLGSIACLGIWTYRDAKARGLDAGIWTIIVILVPNLIGLLLYFLIGRKQQRALCASCGGQTELGKHYCSNCGVSLVQPGMTVPSDAKHSKKPLIAAMVGMILTSLLVLGVVFGSLYAAQPEMFAAKNVSIGQTQTMRPGAWKLSFWYFNGEKVQAIKIKQGESKQITLDTEIKKGTVEAVISLDGKEQKRLLLNGLDTPYIWDLSDLPDSGRITLHLYAEEARGKVNMDWR</sequence>
<feature type="transmembrane region" description="Helical" evidence="1">
    <location>
        <begin position="9"/>
        <end position="30"/>
    </location>
</feature>
<evidence type="ECO:0000313" key="2">
    <source>
        <dbReference type="EMBL" id="GIO41303.1"/>
    </source>
</evidence>
<gene>
    <name evidence="2" type="ORF">J41TS4_10610</name>
</gene>
<feature type="transmembrane region" description="Helical" evidence="1">
    <location>
        <begin position="42"/>
        <end position="64"/>
    </location>
</feature>
<keyword evidence="1" id="KW-0472">Membrane</keyword>
<dbReference type="EMBL" id="BORS01000003">
    <property type="protein sequence ID" value="GIO41303.1"/>
    <property type="molecule type" value="Genomic_DNA"/>
</dbReference>
<accession>A0A919Y0X1</accession>
<reference evidence="2" key="1">
    <citation type="submission" date="2021-03" db="EMBL/GenBank/DDBJ databases">
        <title>Antimicrobial resistance genes in bacteria isolated from Japanese honey, and their potential for conferring macrolide and lincosamide resistance in the American foulbrood pathogen Paenibacillus larvae.</title>
        <authorList>
            <person name="Okamoto M."/>
            <person name="Kumagai M."/>
            <person name="Kanamori H."/>
            <person name="Takamatsu D."/>
        </authorList>
    </citation>
    <scope>NUCLEOTIDE SEQUENCE</scope>
    <source>
        <strain evidence="2">J41TS4</strain>
    </source>
</reference>
<proteinExistence type="predicted"/>
<feature type="transmembrane region" description="Helical" evidence="1">
    <location>
        <begin position="112"/>
        <end position="136"/>
    </location>
</feature>
<name>A0A919Y0X1_9BACL</name>
<keyword evidence="1" id="KW-0812">Transmembrane</keyword>
<dbReference type="Proteomes" id="UP000678895">
    <property type="component" value="Unassembled WGS sequence"/>
</dbReference>
<comment type="caution">
    <text evidence="2">The sequence shown here is derived from an EMBL/GenBank/DDBJ whole genome shotgun (WGS) entry which is preliminary data.</text>
</comment>
<keyword evidence="3" id="KW-1185">Reference proteome</keyword>
<evidence type="ECO:0008006" key="4">
    <source>
        <dbReference type="Google" id="ProtNLM"/>
    </source>
</evidence>
<organism evidence="2 3">
    <name type="scientific">Paenibacillus apis</name>
    <dbReference type="NCBI Taxonomy" id="1792174"/>
    <lineage>
        <taxon>Bacteria</taxon>
        <taxon>Bacillati</taxon>
        <taxon>Bacillota</taxon>
        <taxon>Bacilli</taxon>
        <taxon>Bacillales</taxon>
        <taxon>Paenibacillaceae</taxon>
        <taxon>Paenibacillus</taxon>
    </lineage>
</organism>